<evidence type="ECO:0000256" key="4">
    <source>
        <dbReference type="PROSITE-ProRule" id="PRU00335"/>
    </source>
</evidence>
<dbReference type="Gene3D" id="1.10.357.10">
    <property type="entry name" value="Tetracycline Repressor, domain 2"/>
    <property type="match status" value="1"/>
</dbReference>
<evidence type="ECO:0000259" key="5">
    <source>
        <dbReference type="PROSITE" id="PS50977"/>
    </source>
</evidence>
<dbReference type="SUPFAM" id="SSF48498">
    <property type="entry name" value="Tetracyclin repressor-like, C-terminal domain"/>
    <property type="match status" value="1"/>
</dbReference>
<dbReference type="Pfam" id="PF00440">
    <property type="entry name" value="TetR_N"/>
    <property type="match status" value="1"/>
</dbReference>
<name>A0A919UC62_9ACTN</name>
<dbReference type="InterPro" id="IPR001647">
    <property type="entry name" value="HTH_TetR"/>
</dbReference>
<dbReference type="InterPro" id="IPR036271">
    <property type="entry name" value="Tet_transcr_reg_TetR-rel_C_sf"/>
</dbReference>
<keyword evidence="1" id="KW-0805">Transcription regulation</keyword>
<sequence>MYGMKATNIRARVRAEMTEEIKTIARRHLATDGANLSLRAVARDLGVVSSAIYRYFASRDELLTALILDAYNSLGQTVEDRERAVARDDLTGRWMAVCDSVRGWALERPHEYALIYGSPVPGYQAPQDTVAAATRAVTVLGTIIQDAAVTGRVRHDPPEPLAAEVVEDVRRAGSVIAPDVPDAVTARALSAWVTLFGSVSFELFGQLNQVVMHRDEFFAHQMRVQARFVGI</sequence>
<evidence type="ECO:0000256" key="3">
    <source>
        <dbReference type="ARBA" id="ARBA00023163"/>
    </source>
</evidence>
<evidence type="ECO:0000313" key="7">
    <source>
        <dbReference type="Proteomes" id="UP000660611"/>
    </source>
</evidence>
<evidence type="ECO:0000256" key="2">
    <source>
        <dbReference type="ARBA" id="ARBA00023125"/>
    </source>
</evidence>
<dbReference type="InterPro" id="IPR009057">
    <property type="entry name" value="Homeodomain-like_sf"/>
</dbReference>
<evidence type="ECO:0000256" key="1">
    <source>
        <dbReference type="ARBA" id="ARBA00023015"/>
    </source>
</evidence>
<accession>A0A919UC62</accession>
<keyword evidence="3" id="KW-0804">Transcription</keyword>
<evidence type="ECO:0000313" key="6">
    <source>
        <dbReference type="EMBL" id="GIG46285.1"/>
    </source>
</evidence>
<reference evidence="6" key="1">
    <citation type="submission" date="2021-01" db="EMBL/GenBank/DDBJ databases">
        <title>Whole genome shotgun sequence of Dactylosporangium siamense NBRC 106093.</title>
        <authorList>
            <person name="Komaki H."/>
            <person name="Tamura T."/>
        </authorList>
    </citation>
    <scope>NUCLEOTIDE SEQUENCE</scope>
    <source>
        <strain evidence="6">NBRC 106093</strain>
    </source>
</reference>
<gene>
    <name evidence="6" type="ORF">Dsi01nite_043260</name>
</gene>
<dbReference type="GO" id="GO:0003677">
    <property type="term" value="F:DNA binding"/>
    <property type="evidence" value="ECO:0007669"/>
    <property type="project" value="UniProtKB-UniRule"/>
</dbReference>
<comment type="caution">
    <text evidence="6">The sequence shown here is derived from an EMBL/GenBank/DDBJ whole genome shotgun (WGS) entry which is preliminary data.</text>
</comment>
<feature type="DNA-binding region" description="H-T-H motif" evidence="4">
    <location>
        <begin position="37"/>
        <end position="56"/>
    </location>
</feature>
<dbReference type="Proteomes" id="UP000660611">
    <property type="component" value="Unassembled WGS sequence"/>
</dbReference>
<dbReference type="Pfam" id="PF13305">
    <property type="entry name" value="TetR_C_33"/>
    <property type="match status" value="1"/>
</dbReference>
<dbReference type="EMBL" id="BONQ01000067">
    <property type="protein sequence ID" value="GIG46285.1"/>
    <property type="molecule type" value="Genomic_DNA"/>
</dbReference>
<feature type="domain" description="HTH tetR-type" evidence="5">
    <location>
        <begin position="15"/>
        <end position="74"/>
    </location>
</feature>
<dbReference type="AlphaFoldDB" id="A0A919UC62"/>
<dbReference type="InterPro" id="IPR025996">
    <property type="entry name" value="MT1864/Rv1816-like_C"/>
</dbReference>
<dbReference type="PROSITE" id="PS50977">
    <property type="entry name" value="HTH_TETR_2"/>
    <property type="match status" value="1"/>
</dbReference>
<dbReference type="SUPFAM" id="SSF46689">
    <property type="entry name" value="Homeodomain-like"/>
    <property type="match status" value="1"/>
</dbReference>
<organism evidence="6 7">
    <name type="scientific">Dactylosporangium siamense</name>
    <dbReference type="NCBI Taxonomy" id="685454"/>
    <lineage>
        <taxon>Bacteria</taxon>
        <taxon>Bacillati</taxon>
        <taxon>Actinomycetota</taxon>
        <taxon>Actinomycetes</taxon>
        <taxon>Micromonosporales</taxon>
        <taxon>Micromonosporaceae</taxon>
        <taxon>Dactylosporangium</taxon>
    </lineage>
</organism>
<keyword evidence="7" id="KW-1185">Reference proteome</keyword>
<proteinExistence type="predicted"/>
<protein>
    <submittedName>
        <fullName evidence="6">TetR family transcriptional regulator</fullName>
    </submittedName>
</protein>
<keyword evidence="2 4" id="KW-0238">DNA-binding</keyword>